<comment type="caution">
    <text evidence="2">The sequence shown here is derived from an EMBL/GenBank/DDBJ whole genome shotgun (WGS) entry which is preliminary data.</text>
</comment>
<evidence type="ECO:0000313" key="2">
    <source>
        <dbReference type="EMBL" id="CAG2219252.1"/>
    </source>
</evidence>
<dbReference type="EMBL" id="CAJPWZ010001626">
    <property type="protein sequence ID" value="CAG2219252.1"/>
    <property type="molecule type" value="Genomic_DNA"/>
</dbReference>
<dbReference type="Proteomes" id="UP000683360">
    <property type="component" value="Unassembled WGS sequence"/>
</dbReference>
<feature type="domain" description="Tesmin/TSO1-like CXC" evidence="1">
    <location>
        <begin position="1656"/>
        <end position="1696"/>
    </location>
</feature>
<proteinExistence type="predicted"/>
<protein>
    <recommendedName>
        <fullName evidence="1">Tesmin/TSO1-like CXC domain-containing protein</fullName>
    </recommendedName>
</protein>
<dbReference type="PANTHER" id="PTHR47018:SF2">
    <property type="entry name" value="TESMIN_TSO1-LIKE CXC DOMAIN-CONTAINING PROTEIN"/>
    <property type="match status" value="1"/>
</dbReference>
<evidence type="ECO:0000313" key="3">
    <source>
        <dbReference type="Proteomes" id="UP000683360"/>
    </source>
</evidence>
<evidence type="ECO:0000259" key="1">
    <source>
        <dbReference type="SMART" id="SM01114"/>
    </source>
</evidence>
<accession>A0A8S3SEI2</accession>
<dbReference type="InterPro" id="IPR033467">
    <property type="entry name" value="Tesmin/TSO1-like_CXC"/>
</dbReference>
<name>A0A8S3SEI2_MYTED</name>
<dbReference type="SMART" id="SM01114">
    <property type="entry name" value="CXC"/>
    <property type="match status" value="1"/>
</dbReference>
<organism evidence="2 3">
    <name type="scientific">Mytilus edulis</name>
    <name type="common">Blue mussel</name>
    <dbReference type="NCBI Taxonomy" id="6550"/>
    <lineage>
        <taxon>Eukaryota</taxon>
        <taxon>Metazoa</taxon>
        <taxon>Spiralia</taxon>
        <taxon>Lophotrochozoa</taxon>
        <taxon>Mollusca</taxon>
        <taxon>Bivalvia</taxon>
        <taxon>Autobranchia</taxon>
        <taxon>Pteriomorphia</taxon>
        <taxon>Mytilida</taxon>
        <taxon>Mytiloidea</taxon>
        <taxon>Mytilidae</taxon>
        <taxon>Mytilinae</taxon>
        <taxon>Mytilus</taxon>
    </lineage>
</organism>
<reference evidence="2" key="1">
    <citation type="submission" date="2021-03" db="EMBL/GenBank/DDBJ databases">
        <authorList>
            <person name="Bekaert M."/>
        </authorList>
    </citation>
    <scope>NUCLEOTIDE SEQUENCE</scope>
</reference>
<gene>
    <name evidence="2" type="ORF">MEDL_32761</name>
</gene>
<dbReference type="PANTHER" id="PTHR47018">
    <property type="entry name" value="CXC DOMAIN-CONTAINING PROTEIN-RELATED"/>
    <property type="match status" value="1"/>
</dbReference>
<sequence length="1822" mass="208734">MPGIPSNCPSVHPEKAPGPCCICKLPSSTYIHLQQKKKTLPEFCSFVCNLYNITEKDCICKRCELKMKRKFQQQQMIPEDGPPAKVKRNYNINTSSVSYDLPCFLPFCTYRNSSIHNTTIKTFETNLFNKIFNIDLDTSTDSNFSISLCHQHYCKWIKKDSRFQDICIACDKTITGRQVYISDTQFNILTSLAEFDETSKNSTKPVMCMYCYNKFNQVSQRGHVTNSIDNELDNLSQFEHDISNDIKNRKSGRMLYKTGMDMTKCAYNAILTNGKKINQNTECESKLDHNKNLNIENIVSDLKQSVSDYTSLKQTNIQQDIAKFDFVTEIKKIDPVLWNFVYFITATAAEEKDMPIDLLQIKTHFIPHPEENIFFRSRLLQRLFILSSIFHTQNNACTQPLHMLITDTADKFSNSSTDFLAILSRFGICVSKDTHKRFLSDVVEQNNTTESTPFKSFAIGSYDNIDKNQVHSSVTAGKSNSGFHGTSVQIVEPLPETLLHSVTNSSSENSILETTDPLTTLLNSSSTSEMSTSSSEILTLSSEILTSSEFFTSSNVIPTSSSVISTSNTEISTKCIQQGENTNSISSSCDSSPVKNDILDTIPNLDNSHYKKYSETSHIRSSKRNMSSELLKNLYEPFDHIGKPSILKQNIYSDLTFDNFIMSEDEKKSWESFQNDMLTFNCMNQFKTALNIDDKLSKHGIKYFLSLSNESVSPEKSKTYFVAVLDEKSDDKDTVLKVLNLLHSKMQVGKHVEHVVLVGDGKSYDTLMKIKFEYGDALKWLLIYPGDWHLLKNVQPVLMKIYYEAGLKDIAKLLHAGSRLKCLTECTRFTLVHNFLLQAWEALSRHQLKMYQEGHNDFLSLFSNINASFTENEFLDEASFFSLLQTFTSHLNSDSDFKLWRSKKRENDETFRFWDNFIHTDFLSYFALYISIRSRNWNLRMASLKMICPLFHAFDRPLYLKLVPYHLADLLTFPQPILDFFSLGAFAVSITGTDLNCVALDEAHEMQINLQTKQALNSTTKQSLASTCLSLPFRAKVLQNLKKQLLIKHQNSTIGEISIRQNDEKNIQEYMKSLDTSYLFTNETNTKLHQIFTGEICAPNISSDMLNYRKYGEEDFKSFINCVVLKNKKVPRKRRNLKTFSTIITKNNQQQKKELQDNKTVIHCLRKQLAYSKTLEKPVEELHQLNKLPRAICTADELPIKGEKSGVVNLFKSLYSSSYTDSLSFTNSNTTGIILEGMFIINSRPLGYHVSFLQYASFLFDRWVLNFYARYNASEIHVLFDDPERNGPSPKDVERARRDLGHQHHIEISDSISISDSTPLPSDWQKFLFNRQNKRKLVQYLSVKFLELSKTHDFVFVTAGGFEGNNKDKAICVLEGEIFEYSKANGNHEESDSRVWLHASASPCLNILIYSPDTDVCFVGLPLIMSADSLKNKTIFIQLKDSKFEKKFLDMNALSCEIATDLLLQNIQHLHKCLQTLFILSGCDYLSFFRGFTKRIVFDNFRKHCHFITGTEFPGSLSENTPNGLLAFYRLIGTLYFLKHRTAFPENISSPKNLFILLKSHEKDSFQTHLDFLDKIREKIWDRIINEDEMMPTAEALKFHWMRGCWVSDMWDKALHSSVTLLNPMHYGWEMKPDYGLSIIWDTPENYSRVEHTVLFLTKGCNCKTGCVNNRCLCRRKGNVCGPGCSCTLCKNTSASTSSQSLPVQVSVDTQCLPQSSDIQFLPQSPDIQFPPQSPDITNSTGYLNYTNSGDHHTWNENEDLSCKNFDNSIELQNAFEDTEMFTDYNENEIITSLFLSEFESVGEILYDNDLTLQEIDFLDFV</sequence>
<keyword evidence="3" id="KW-1185">Reference proteome</keyword>
<dbReference type="OrthoDB" id="10071095at2759"/>